<dbReference type="Gene3D" id="3.30.70.270">
    <property type="match status" value="1"/>
</dbReference>
<dbReference type="EMBL" id="CAXAMM010007018">
    <property type="protein sequence ID" value="CAK9013055.1"/>
    <property type="molecule type" value="Genomic_DNA"/>
</dbReference>
<dbReference type="InterPro" id="IPR043128">
    <property type="entry name" value="Rev_trsase/Diguanyl_cyclase"/>
</dbReference>
<comment type="caution">
    <text evidence="4">The sequence shown here is derived from an EMBL/GenBank/DDBJ whole genome shotgun (WGS) entry which is preliminary data.</text>
</comment>
<feature type="domain" description="Reverse transcriptase" evidence="3">
    <location>
        <begin position="204"/>
        <end position="422"/>
    </location>
</feature>
<evidence type="ECO:0000256" key="2">
    <source>
        <dbReference type="SAM" id="MobiDB-lite"/>
    </source>
</evidence>
<dbReference type="InterPro" id="IPR000477">
    <property type="entry name" value="RT_dom"/>
</dbReference>
<accession>A0ABP0JFJ0</accession>
<gene>
    <name evidence="4" type="ORF">SCF082_LOCUS11766</name>
</gene>
<reference evidence="4 5" key="1">
    <citation type="submission" date="2024-02" db="EMBL/GenBank/DDBJ databases">
        <authorList>
            <person name="Chen Y."/>
            <person name="Shah S."/>
            <person name="Dougan E. K."/>
            <person name="Thang M."/>
            <person name="Chan C."/>
        </authorList>
    </citation>
    <scope>NUCLEOTIDE SEQUENCE [LARGE SCALE GENOMIC DNA]</scope>
</reference>
<evidence type="ECO:0000313" key="5">
    <source>
        <dbReference type="Proteomes" id="UP001642464"/>
    </source>
</evidence>
<keyword evidence="1" id="KW-0233">DNA recombination</keyword>
<protein>
    <recommendedName>
        <fullName evidence="3">Reverse transcriptase domain-containing protein</fullName>
    </recommendedName>
</protein>
<feature type="region of interest" description="Disordered" evidence="2">
    <location>
        <begin position="585"/>
        <end position="605"/>
    </location>
</feature>
<keyword evidence="5" id="KW-1185">Reference proteome</keyword>
<evidence type="ECO:0000259" key="3">
    <source>
        <dbReference type="PROSITE" id="PS50878"/>
    </source>
</evidence>
<dbReference type="InterPro" id="IPR013762">
    <property type="entry name" value="Integrase-like_cat_sf"/>
</dbReference>
<dbReference type="Gene3D" id="1.10.443.10">
    <property type="entry name" value="Intergrase catalytic core"/>
    <property type="match status" value="1"/>
</dbReference>
<evidence type="ECO:0000256" key="1">
    <source>
        <dbReference type="ARBA" id="ARBA00023172"/>
    </source>
</evidence>
<sequence length="962" mass="108038">MHGIGRKTRDLFPLPSIQQSVPASRHVSRKARRRALTIHHQEEEANNTIQALNLMYGCNSSYRPLISLDENLVGIAAAQYDSLEFIQKKVIDMGKPPDDLNGSGALSMLRAANGYGDDQPVGSLASFNIEAVSMPEAGWVPVDLATLWGSDGQRKVDDFVSHQVLPPEKAKIKLEACGVRAPYSDPLLRQGRVYHQFLHKLHESHLIDYSLSPGIEKIAFFCVTKKSGKLRLIVDARRSNAHFEEPSHVSLTTGDGLGALEFERDAQVTIAQADLKDAFYHLAMPERLRDYFTLTPVKAGDMGIKTLHGQTLKPNQRITPRLAVVAMGWTWALHLCQSIHESLAESAGLAEEARIRDRQPPPHTACCHTQYVDNLIVIGSQSQAVLEAYHKATEKLKAAGLQVHEEECEKGGKVLGWEITSDALFQPSRSRAWKDPTGANPRQRILQEQFTDGSVGDELLVVGEDFREPCVAQKFVNVPFTAVEREWCTIAKFCWKKKGSLPVYEGRSVLFAAKHILRKRSNFGCRHLILSDSLTAACAISRGRASTFQLRQVCSQIANPRDFWAMVIFRANILDQPLRWMGGQSTTPPIRKVNQKKPAKTWPGPVQTIQQEEMRLANTATSRRAKKDMRAENRKAVVADPVDNLTALQVASVSKQCLSHYKRCWASVKQRLLTKHGKLKPPRTVDNILCQELDKLYHDGEDISSAQYLVAAVVFFNSSLRAPAMQKLPKVKQSLKGWRKMAPQRSRLPIPWEVCALLIQWAVDRRLMGIAIHMGLMFLLYLRPSEALRIRAGDLIPPLSKAKGGYQKWTVVLHPEEVGIASKTLEFDESLQLDLEYHQGLGEAAQRYCQNHHIAKKRCILSHDNAELVDHLQTAQEELNLTAIRAIHPYRFRHGGALHDFVSGQRDLPSIQQRGRWKSQASVRRYQKGARLTQVFGALPKEVQQRAMDAAANMSSIWLRVR</sequence>
<dbReference type="Pfam" id="PF00078">
    <property type="entry name" value="RVT_1"/>
    <property type="match status" value="1"/>
</dbReference>
<proteinExistence type="predicted"/>
<dbReference type="InterPro" id="IPR011010">
    <property type="entry name" value="DNA_brk_join_enz"/>
</dbReference>
<dbReference type="SUPFAM" id="SSF56672">
    <property type="entry name" value="DNA/RNA polymerases"/>
    <property type="match status" value="1"/>
</dbReference>
<evidence type="ECO:0000313" key="4">
    <source>
        <dbReference type="EMBL" id="CAK9013055.1"/>
    </source>
</evidence>
<organism evidence="4 5">
    <name type="scientific">Durusdinium trenchii</name>
    <dbReference type="NCBI Taxonomy" id="1381693"/>
    <lineage>
        <taxon>Eukaryota</taxon>
        <taxon>Sar</taxon>
        <taxon>Alveolata</taxon>
        <taxon>Dinophyceae</taxon>
        <taxon>Suessiales</taxon>
        <taxon>Symbiodiniaceae</taxon>
        <taxon>Durusdinium</taxon>
    </lineage>
</organism>
<dbReference type="Gene3D" id="3.10.10.10">
    <property type="entry name" value="HIV Type 1 Reverse Transcriptase, subunit A, domain 1"/>
    <property type="match status" value="1"/>
</dbReference>
<dbReference type="InterPro" id="IPR043502">
    <property type="entry name" value="DNA/RNA_pol_sf"/>
</dbReference>
<name>A0ABP0JFJ0_9DINO</name>
<dbReference type="Proteomes" id="UP001642464">
    <property type="component" value="Unassembled WGS sequence"/>
</dbReference>
<dbReference type="PROSITE" id="PS50878">
    <property type="entry name" value="RT_POL"/>
    <property type="match status" value="1"/>
</dbReference>
<dbReference type="SUPFAM" id="SSF56349">
    <property type="entry name" value="DNA breaking-rejoining enzymes"/>
    <property type="match status" value="1"/>
</dbReference>